<organism evidence="1 2">
    <name type="scientific">Erysipelothrix inopinata</name>
    <dbReference type="NCBI Taxonomy" id="225084"/>
    <lineage>
        <taxon>Bacteria</taxon>
        <taxon>Bacillati</taxon>
        <taxon>Bacillota</taxon>
        <taxon>Erysipelotrichia</taxon>
        <taxon>Erysipelotrichales</taxon>
        <taxon>Erysipelotrichaceae</taxon>
        <taxon>Erysipelothrix</taxon>
    </lineage>
</organism>
<dbReference type="KEGG" id="eio:H9L01_06240"/>
<dbReference type="Proteomes" id="UP000515928">
    <property type="component" value="Chromosome"/>
</dbReference>
<keyword evidence="2" id="KW-1185">Reference proteome</keyword>
<accession>A0A7G9RWK7</accession>
<dbReference type="AlphaFoldDB" id="A0A7G9RWK7"/>
<name>A0A7G9RWK7_9FIRM</name>
<reference evidence="1 2" key="1">
    <citation type="submission" date="2020-08" db="EMBL/GenBank/DDBJ databases">
        <title>Genome sequence of Erysipelothrix inopinata DSM 15511T.</title>
        <authorList>
            <person name="Hyun D.-W."/>
            <person name="Bae J.-W."/>
        </authorList>
    </citation>
    <scope>NUCLEOTIDE SEQUENCE [LARGE SCALE GENOMIC DNA]</scope>
    <source>
        <strain evidence="1 2">DSM 15511</strain>
    </source>
</reference>
<gene>
    <name evidence="1" type="ORF">H9L01_06240</name>
</gene>
<protein>
    <submittedName>
        <fullName evidence="1">Uncharacterized protein</fullName>
    </submittedName>
</protein>
<evidence type="ECO:0000313" key="1">
    <source>
        <dbReference type="EMBL" id="QNN59982.1"/>
    </source>
</evidence>
<dbReference type="EMBL" id="CP060715">
    <property type="protein sequence ID" value="QNN59982.1"/>
    <property type="molecule type" value="Genomic_DNA"/>
</dbReference>
<evidence type="ECO:0000313" key="2">
    <source>
        <dbReference type="Proteomes" id="UP000515928"/>
    </source>
</evidence>
<proteinExistence type="predicted"/>
<sequence length="100" mass="11717">MINRIRFFDTPQEIQDFLHSKYTKGYTLTKIKYGFYFFKKSDTPQEVTLYIEKNAPQRAQAVSVTEHTSSHVTISYSAGKKQNFEELSPIYSQFFITNNS</sequence>
<dbReference type="RefSeq" id="WP_187533115.1">
    <property type="nucleotide sequence ID" value="NZ_CP060715.1"/>
</dbReference>